<evidence type="ECO:0000313" key="2">
    <source>
        <dbReference type="Proteomes" id="UP000814033"/>
    </source>
</evidence>
<evidence type="ECO:0000313" key="1">
    <source>
        <dbReference type="EMBL" id="KAI0052123.1"/>
    </source>
</evidence>
<keyword evidence="2" id="KW-1185">Reference proteome</keyword>
<protein>
    <submittedName>
        <fullName evidence="1">Uncharacterized protein</fullName>
    </submittedName>
</protein>
<sequence>MARFTAFASESSDDEDHDVASQQPQKPALPRPHAAQQPIALQVDEDEDADEGMTSDEEEVPKPGEFDLLGPPRGKPHDKNALVRGQDGEYYHAHEVEDLDDDESHSESSSESPPPNPRIRDPRIPWAQQVGADPHRVHLMQASLFKAPQEAATLKELAAEKPGKLRLGPSQGVNRKHDREPVGDGLRSVAGERTSFAHDVEALPFRPSRKYARVEGSASAVSGTEDAFVDAGLALGRSFRVGWGPGGTLVHLGQLCSPSSSSKVTANSSVITKTVVPFSEPGAEPVDLLSKLLSHHLSNSPIEPDADGIPFANPSRELRFESFASLFPSTDRSFEASLFRLGEALFDESDLLLSGSSASELREHVYLVRRRAAITAWLEDAVASTVEAEVKADAIASAASTAFKRLTGHQVELASEVSIEGGNLKLATLISQAGGDDGFVADMRSQLQIWREQRIDVHIDEDVRKVYALLAGIVDVLEGSNGSGLERCPDLQIAAGLDWKRVFGLYLWYSEPLDTPVAAVFKTYREHWTKRPDRAGPPIPWYLESSPTVSERRHWRLVADANPPDALYAMLNLFSDEGCSLSYLCQPLSFGRSPLDFSLPWHLYIMLSRVMRLRDFPDRDRPATRRPSEDGVIEDEEVEGHSPSADLLASSYALQLEQLDMIQEAVFVLLHLESSTGREKAIKDLLLRSAPKLDDWMTRGIAGSLKIPISWVNEAKAIYALNSGQVYEAYQLYLNAGLYNPAHELAVLELSPEAVIRDDLELVKSLFERFADHPVDGWNVRGKVFLDYARIRTQLPELRVQVQDPDAVADSSQAAEFEDLIRIIPRLIGILPDVLRDRSDPRHNVALSYMVSELTRELDKAQPLALSSNQLRPLPVNEATKLSHAQVVAYAHFLKTIQAS</sequence>
<organism evidence="1 2">
    <name type="scientific">Auriscalpium vulgare</name>
    <dbReference type="NCBI Taxonomy" id="40419"/>
    <lineage>
        <taxon>Eukaryota</taxon>
        <taxon>Fungi</taxon>
        <taxon>Dikarya</taxon>
        <taxon>Basidiomycota</taxon>
        <taxon>Agaricomycotina</taxon>
        <taxon>Agaricomycetes</taxon>
        <taxon>Russulales</taxon>
        <taxon>Auriscalpiaceae</taxon>
        <taxon>Auriscalpium</taxon>
    </lineage>
</organism>
<proteinExistence type="predicted"/>
<dbReference type="Proteomes" id="UP000814033">
    <property type="component" value="Unassembled WGS sequence"/>
</dbReference>
<accession>A0ACB8S6M8</accession>
<comment type="caution">
    <text evidence="1">The sequence shown here is derived from an EMBL/GenBank/DDBJ whole genome shotgun (WGS) entry which is preliminary data.</text>
</comment>
<gene>
    <name evidence="1" type="ORF">FA95DRAFT_1553794</name>
</gene>
<dbReference type="EMBL" id="MU275847">
    <property type="protein sequence ID" value="KAI0052123.1"/>
    <property type="molecule type" value="Genomic_DNA"/>
</dbReference>
<reference evidence="1" key="1">
    <citation type="submission" date="2021-02" db="EMBL/GenBank/DDBJ databases">
        <authorList>
            <consortium name="DOE Joint Genome Institute"/>
            <person name="Ahrendt S."/>
            <person name="Looney B.P."/>
            <person name="Miyauchi S."/>
            <person name="Morin E."/>
            <person name="Drula E."/>
            <person name="Courty P.E."/>
            <person name="Chicoki N."/>
            <person name="Fauchery L."/>
            <person name="Kohler A."/>
            <person name="Kuo A."/>
            <person name="Labutti K."/>
            <person name="Pangilinan J."/>
            <person name="Lipzen A."/>
            <person name="Riley R."/>
            <person name="Andreopoulos W."/>
            <person name="He G."/>
            <person name="Johnson J."/>
            <person name="Barry K.W."/>
            <person name="Grigoriev I.V."/>
            <person name="Nagy L."/>
            <person name="Hibbett D."/>
            <person name="Henrissat B."/>
            <person name="Matheny P.B."/>
            <person name="Labbe J."/>
            <person name="Martin F."/>
        </authorList>
    </citation>
    <scope>NUCLEOTIDE SEQUENCE</scope>
    <source>
        <strain evidence="1">FP105234-sp</strain>
    </source>
</reference>
<name>A0ACB8S6M8_9AGAM</name>
<reference evidence="1" key="2">
    <citation type="journal article" date="2022" name="New Phytol.">
        <title>Evolutionary transition to the ectomycorrhizal habit in the genomes of a hyperdiverse lineage of mushroom-forming fungi.</title>
        <authorList>
            <person name="Looney B."/>
            <person name="Miyauchi S."/>
            <person name="Morin E."/>
            <person name="Drula E."/>
            <person name="Courty P.E."/>
            <person name="Kohler A."/>
            <person name="Kuo A."/>
            <person name="LaButti K."/>
            <person name="Pangilinan J."/>
            <person name="Lipzen A."/>
            <person name="Riley R."/>
            <person name="Andreopoulos W."/>
            <person name="He G."/>
            <person name="Johnson J."/>
            <person name="Nolan M."/>
            <person name="Tritt A."/>
            <person name="Barry K.W."/>
            <person name="Grigoriev I.V."/>
            <person name="Nagy L.G."/>
            <person name="Hibbett D."/>
            <person name="Henrissat B."/>
            <person name="Matheny P.B."/>
            <person name="Labbe J."/>
            <person name="Martin F.M."/>
        </authorList>
    </citation>
    <scope>NUCLEOTIDE SEQUENCE</scope>
    <source>
        <strain evidence="1">FP105234-sp</strain>
    </source>
</reference>